<accession>A0AAD8WSS2</accession>
<feature type="compositionally biased region" description="Basic and acidic residues" evidence="1">
    <location>
        <begin position="46"/>
        <end position="68"/>
    </location>
</feature>
<dbReference type="InterPro" id="IPR004242">
    <property type="entry name" value="Transposase_21"/>
</dbReference>
<dbReference type="AlphaFoldDB" id="A0AAD8WSS2"/>
<protein>
    <recommendedName>
        <fullName evidence="4">Transposon protein, putative, CACTA, En/Spm sub-class</fullName>
    </recommendedName>
</protein>
<name>A0AAD8WSS2_LOLMU</name>
<evidence type="ECO:0008006" key="4">
    <source>
        <dbReference type="Google" id="ProtNLM"/>
    </source>
</evidence>
<dbReference type="Pfam" id="PF02992">
    <property type="entry name" value="Transposase_21"/>
    <property type="match status" value="1"/>
</dbReference>
<proteinExistence type="predicted"/>
<dbReference type="Proteomes" id="UP001231189">
    <property type="component" value="Unassembled WGS sequence"/>
</dbReference>
<evidence type="ECO:0000256" key="1">
    <source>
        <dbReference type="SAM" id="MobiDB-lite"/>
    </source>
</evidence>
<feature type="compositionally biased region" description="Acidic residues" evidence="1">
    <location>
        <begin position="1"/>
        <end position="13"/>
    </location>
</feature>
<dbReference type="EMBL" id="JAUUTY010000002">
    <property type="protein sequence ID" value="KAK1679622.1"/>
    <property type="molecule type" value="Genomic_DNA"/>
</dbReference>
<sequence length="398" mass="45787">MENDDEEEEDDDMYPNYGDTATGHDEDEEAGGGDQDEEASDEPVDDDLRRAIADAHRDAETENEKRKLKGMLDDHKKKLYPNCEDGNTKLGATLELLQWKAEAGICDKPFEKLLKIMKRRFPKDNELPDSTYEAKKVLCPLGLEVLKIHACINDCILYRHEYENLEKCPVCNALRYKIRRDDPGDVEGEPPRKRVPAKVMWYAPIIPRLKRLFRNKEHARLLRWHKEDRKKDEKLRHPADGSQWRKIDREFPDFADDARNLSNEIFSELDEINAQVPILPKHPTPESRRGLWAPDDMVARPGLGATLWCGRSLTLCAASSPIKPCIENPYGGSHDREKFAAIAKPRWGTSLCSGTPERGSAPGRLLHRHRWHLHRHLHHRCCSHEEGVVLHRGSGLYR</sequence>
<reference evidence="2" key="1">
    <citation type="submission" date="2023-07" db="EMBL/GenBank/DDBJ databases">
        <title>A chromosome-level genome assembly of Lolium multiflorum.</title>
        <authorList>
            <person name="Chen Y."/>
            <person name="Copetti D."/>
            <person name="Kolliker R."/>
            <person name="Studer B."/>
        </authorList>
    </citation>
    <scope>NUCLEOTIDE SEQUENCE</scope>
    <source>
        <strain evidence="2">02402/16</strain>
        <tissue evidence="2">Leaf</tissue>
    </source>
</reference>
<comment type="caution">
    <text evidence="2">The sequence shown here is derived from an EMBL/GenBank/DDBJ whole genome shotgun (WGS) entry which is preliminary data.</text>
</comment>
<gene>
    <name evidence="2" type="ORF">QYE76_040470</name>
</gene>
<feature type="region of interest" description="Disordered" evidence="1">
    <location>
        <begin position="1"/>
        <end position="68"/>
    </location>
</feature>
<evidence type="ECO:0000313" key="2">
    <source>
        <dbReference type="EMBL" id="KAK1679622.1"/>
    </source>
</evidence>
<feature type="compositionally biased region" description="Acidic residues" evidence="1">
    <location>
        <begin position="25"/>
        <end position="45"/>
    </location>
</feature>
<dbReference type="PANTHER" id="PTHR10775:SF169">
    <property type="entry name" value="TRANSPOSASE"/>
    <property type="match status" value="1"/>
</dbReference>
<dbReference type="PANTHER" id="PTHR10775">
    <property type="entry name" value="OS08G0208400 PROTEIN"/>
    <property type="match status" value="1"/>
</dbReference>
<organism evidence="2 3">
    <name type="scientific">Lolium multiflorum</name>
    <name type="common">Italian ryegrass</name>
    <name type="synonym">Lolium perenne subsp. multiflorum</name>
    <dbReference type="NCBI Taxonomy" id="4521"/>
    <lineage>
        <taxon>Eukaryota</taxon>
        <taxon>Viridiplantae</taxon>
        <taxon>Streptophyta</taxon>
        <taxon>Embryophyta</taxon>
        <taxon>Tracheophyta</taxon>
        <taxon>Spermatophyta</taxon>
        <taxon>Magnoliopsida</taxon>
        <taxon>Liliopsida</taxon>
        <taxon>Poales</taxon>
        <taxon>Poaceae</taxon>
        <taxon>BOP clade</taxon>
        <taxon>Pooideae</taxon>
        <taxon>Poodae</taxon>
        <taxon>Poeae</taxon>
        <taxon>Poeae Chloroplast Group 2 (Poeae type)</taxon>
        <taxon>Loliodinae</taxon>
        <taxon>Loliinae</taxon>
        <taxon>Lolium</taxon>
    </lineage>
</organism>
<evidence type="ECO:0000313" key="3">
    <source>
        <dbReference type="Proteomes" id="UP001231189"/>
    </source>
</evidence>
<keyword evidence="3" id="KW-1185">Reference proteome</keyword>